<sequence length="176" mass="18895">NMSSEGAMPAAGPRLHHLTTWFDPESAAVVTILLGLFQVLLSVPLAYSEQNLPKIFFLPLVIGILVMAGGSFTLANERNPSRQLLKGCACSNVAGLLGALIAFCLYCYSLNTAQNKDPCIPISSHDDFSPSPSFCPGEILMTYSWSVTLLLLLHDIGAMIMHSLLSLSALKALKTD</sequence>
<feature type="non-terminal residue" evidence="1">
    <location>
        <position position="1"/>
    </location>
</feature>
<reference evidence="1" key="1">
    <citation type="submission" date="2022-04" db="EMBL/GenBank/DDBJ databases">
        <title>Jade perch genome.</title>
        <authorList>
            <person name="Chao B."/>
        </authorList>
    </citation>
    <scope>NUCLEOTIDE SEQUENCE</scope>
    <source>
        <strain evidence="1">CB-2022</strain>
    </source>
</reference>
<name>A0ACB8VCB7_9TELE</name>
<keyword evidence="2" id="KW-1185">Reference proteome</keyword>
<organism evidence="1 2">
    <name type="scientific">Scortum barcoo</name>
    <name type="common">barcoo grunter</name>
    <dbReference type="NCBI Taxonomy" id="214431"/>
    <lineage>
        <taxon>Eukaryota</taxon>
        <taxon>Metazoa</taxon>
        <taxon>Chordata</taxon>
        <taxon>Craniata</taxon>
        <taxon>Vertebrata</taxon>
        <taxon>Euteleostomi</taxon>
        <taxon>Actinopterygii</taxon>
        <taxon>Neopterygii</taxon>
        <taxon>Teleostei</taxon>
        <taxon>Neoteleostei</taxon>
        <taxon>Acanthomorphata</taxon>
        <taxon>Eupercaria</taxon>
        <taxon>Centrarchiformes</taxon>
        <taxon>Terapontoidei</taxon>
        <taxon>Terapontidae</taxon>
        <taxon>Scortum</taxon>
    </lineage>
</organism>
<proteinExistence type="predicted"/>
<accession>A0ACB8VCB7</accession>
<gene>
    <name evidence="1" type="ORF">L3Q82_019266</name>
</gene>
<dbReference type="Proteomes" id="UP000831701">
    <property type="component" value="Chromosome 23"/>
</dbReference>
<evidence type="ECO:0000313" key="2">
    <source>
        <dbReference type="Proteomes" id="UP000831701"/>
    </source>
</evidence>
<evidence type="ECO:0000313" key="1">
    <source>
        <dbReference type="EMBL" id="KAI3353223.1"/>
    </source>
</evidence>
<dbReference type="EMBL" id="CM041553">
    <property type="protein sequence ID" value="KAI3353223.1"/>
    <property type="molecule type" value="Genomic_DNA"/>
</dbReference>
<comment type="caution">
    <text evidence="1">The sequence shown here is derived from an EMBL/GenBank/DDBJ whole genome shotgun (WGS) entry which is preliminary data.</text>
</comment>
<protein>
    <submittedName>
        <fullName evidence="1">Uncharacterized protein</fullName>
    </submittedName>
</protein>